<organism evidence="3 4">
    <name type="scientific">Octodon degus</name>
    <name type="common">Degu</name>
    <name type="synonym">Sciurus degus</name>
    <dbReference type="NCBI Taxonomy" id="10160"/>
    <lineage>
        <taxon>Eukaryota</taxon>
        <taxon>Metazoa</taxon>
        <taxon>Chordata</taxon>
        <taxon>Craniata</taxon>
        <taxon>Vertebrata</taxon>
        <taxon>Euteleostomi</taxon>
        <taxon>Mammalia</taxon>
        <taxon>Eutheria</taxon>
        <taxon>Euarchontoglires</taxon>
        <taxon>Glires</taxon>
        <taxon>Rodentia</taxon>
        <taxon>Hystricomorpha</taxon>
        <taxon>Octodontidae</taxon>
        <taxon>Octodon</taxon>
    </lineage>
</organism>
<proteinExistence type="inferred from homology"/>
<dbReference type="InParanoid" id="A0A6P6EQU9"/>
<dbReference type="OrthoDB" id="192208at2759"/>
<sequence length="552" mass="63718">MNYNKQMDIINGAALPVMPVAEKRAISLSAWKAMEDAVRKNLEARLSTCFVGSIPQVNQRIAEMDPNPDPMANSLAIERFELEKKALRDKSRGSPGDRAKRPRKVLYSCTGMAPRTTNFAFIKRKTADKNLLAELYQPPQFNNRSPNELPNGVSFCDMVGNVVRAEKNPLSGKSLCSDTELEKFLSSPPARTIWLDSFWWLFHERYQPNKEVQNKLFDRIARHYTFLLFQGPRSHYEEALLKRLPFLLSKAVYTSFCCCFPQSWFNTHEFKSSICNTLSLWIAGTYPCPQSYQSWNYSELDPERFRREELLLQRKRLIKGRGLSLFSCKRTSVHKLVWSQSPHHTPFSSTHPANMRVSPANRHSERSSQSQSAMKACKSPPLTSNLFNIYGKSPLVVYFLHNYSRLYQHGQDVLITRRERTTVISESTLTYAEIISLTLSNMKKRKDNLEQLNRLHCSEWSYFDSHLKELQDHFLREVKNTEKRAADRRQASHTFILPSSSCTEQLCQKESRRNVCRETAFVLSETEVAKKPNALHRKKPPLPSLSSLSLHK</sequence>
<keyword evidence="3" id="KW-1185">Reference proteome</keyword>
<feature type="region of interest" description="Disordered" evidence="2">
    <location>
        <begin position="344"/>
        <end position="378"/>
    </location>
</feature>
<dbReference type="CTD" id="646851"/>
<dbReference type="GeneID" id="101564068"/>
<reference evidence="4" key="1">
    <citation type="submission" date="2025-08" db="UniProtKB">
        <authorList>
            <consortium name="RefSeq"/>
        </authorList>
    </citation>
    <scope>IDENTIFICATION</scope>
</reference>
<comment type="similarity">
    <text evidence="1">Belongs to the FAM227 family.</text>
</comment>
<dbReference type="InterPro" id="IPR029417">
    <property type="entry name" value="FAM227"/>
</dbReference>
<accession>A0A6P6EQU9</accession>
<evidence type="ECO:0000256" key="1">
    <source>
        <dbReference type="ARBA" id="ARBA00008666"/>
    </source>
</evidence>
<gene>
    <name evidence="4" type="primary">Fam227a</name>
</gene>
<dbReference type="Pfam" id="PF14922">
    <property type="entry name" value="FWWh"/>
    <property type="match status" value="1"/>
</dbReference>
<dbReference type="FunCoup" id="A0A6P6EQU9">
    <property type="interactions" value="7"/>
</dbReference>
<protein>
    <submittedName>
        <fullName evidence="4">Protein FAM227A</fullName>
    </submittedName>
</protein>
<dbReference type="PANTHER" id="PTHR33560">
    <property type="entry name" value="PROTEIN FAM227B"/>
    <property type="match status" value="1"/>
</dbReference>
<dbReference type="PANTHER" id="PTHR33560:SF1">
    <property type="entry name" value="PROTEIN FAM227A"/>
    <property type="match status" value="1"/>
</dbReference>
<evidence type="ECO:0000313" key="4">
    <source>
        <dbReference type="RefSeq" id="XP_023574714.1"/>
    </source>
</evidence>
<evidence type="ECO:0000313" key="3">
    <source>
        <dbReference type="Proteomes" id="UP000515203"/>
    </source>
</evidence>
<dbReference type="Proteomes" id="UP000515203">
    <property type="component" value="Unplaced"/>
</dbReference>
<evidence type="ECO:0000256" key="2">
    <source>
        <dbReference type="SAM" id="MobiDB-lite"/>
    </source>
</evidence>
<dbReference type="AlphaFoldDB" id="A0A6P6EQU9"/>
<name>A0A6P6EQU9_OCTDE</name>
<dbReference type="RefSeq" id="XP_023574714.1">
    <property type="nucleotide sequence ID" value="XM_023718946.1"/>
</dbReference>
<feature type="region of interest" description="Disordered" evidence="2">
    <location>
        <begin position="532"/>
        <end position="552"/>
    </location>
</feature>